<proteinExistence type="predicted"/>
<reference evidence="3 4" key="1">
    <citation type="submission" date="2017-09" db="EMBL/GenBank/DDBJ databases">
        <authorList>
            <person name="Lee N."/>
            <person name="Cho B.-K."/>
        </authorList>
    </citation>
    <scope>NUCLEOTIDE SEQUENCE [LARGE SCALE GENOMIC DNA]</scope>
    <source>
        <strain evidence="3 4">ATCC 27465</strain>
    </source>
</reference>
<gene>
    <name evidence="3" type="ORF">CP982_07170</name>
    <name evidence="2" type="ORF">FHS40_007373</name>
</gene>
<dbReference type="AlphaFoldDB" id="A0A5P2X482"/>
<organism evidence="3 4">
    <name type="scientific">Streptomyces spectabilis</name>
    <dbReference type="NCBI Taxonomy" id="68270"/>
    <lineage>
        <taxon>Bacteria</taxon>
        <taxon>Bacillati</taxon>
        <taxon>Actinomycetota</taxon>
        <taxon>Actinomycetes</taxon>
        <taxon>Kitasatosporales</taxon>
        <taxon>Streptomycetaceae</taxon>
        <taxon>Streptomyces</taxon>
    </lineage>
</organism>
<accession>A0A5P2X482</accession>
<name>A0A5P2X482_STRST</name>
<dbReference type="RefSeq" id="WP_150509714.1">
    <property type="nucleotide sequence ID" value="NZ_BMSQ01000020.1"/>
</dbReference>
<dbReference type="Proteomes" id="UP000326505">
    <property type="component" value="Chromosome"/>
</dbReference>
<evidence type="ECO:0000313" key="5">
    <source>
        <dbReference type="Proteomes" id="UP000549009"/>
    </source>
</evidence>
<dbReference type="EMBL" id="JACHJD010000018">
    <property type="protein sequence ID" value="MBB5108252.1"/>
    <property type="molecule type" value="Genomic_DNA"/>
</dbReference>
<reference evidence="2 5" key="2">
    <citation type="submission" date="2020-08" db="EMBL/GenBank/DDBJ databases">
        <title>Genomic Encyclopedia of Type Strains, Phase III (KMG-III): the genomes of soil and plant-associated and newly described type strains.</title>
        <authorList>
            <person name="Whitman W."/>
        </authorList>
    </citation>
    <scope>NUCLEOTIDE SEQUENCE [LARGE SCALE GENOMIC DNA]</scope>
    <source>
        <strain evidence="2 5">CECT 3146</strain>
    </source>
</reference>
<evidence type="ECO:0000313" key="3">
    <source>
        <dbReference type="EMBL" id="QEV58514.1"/>
    </source>
</evidence>
<keyword evidence="5" id="KW-1185">Reference proteome</keyword>
<dbReference type="Proteomes" id="UP000549009">
    <property type="component" value="Unassembled WGS sequence"/>
</dbReference>
<dbReference type="OrthoDB" id="4330857at2"/>
<evidence type="ECO:0000313" key="2">
    <source>
        <dbReference type="EMBL" id="MBB5108252.1"/>
    </source>
</evidence>
<sequence length="74" mass="8160">MPSSHRRIQQETIERLGPAPTTPLERLHHTLAAHAETPGEWMAVEATTGIYGDGIRTGLTMDDLRTLAALIKEK</sequence>
<protein>
    <submittedName>
        <fullName evidence="3">Uncharacterized protein</fullName>
    </submittedName>
</protein>
<dbReference type="EMBL" id="CP023690">
    <property type="protein sequence ID" value="QEV58514.1"/>
    <property type="molecule type" value="Genomic_DNA"/>
</dbReference>
<evidence type="ECO:0000313" key="4">
    <source>
        <dbReference type="Proteomes" id="UP000326505"/>
    </source>
</evidence>
<dbReference type="KEGG" id="sspb:CP982_07170"/>
<evidence type="ECO:0000256" key="1">
    <source>
        <dbReference type="SAM" id="MobiDB-lite"/>
    </source>
</evidence>
<feature type="region of interest" description="Disordered" evidence="1">
    <location>
        <begin position="1"/>
        <end position="22"/>
    </location>
</feature>